<dbReference type="GO" id="GO:0003723">
    <property type="term" value="F:RNA binding"/>
    <property type="evidence" value="ECO:0007669"/>
    <property type="project" value="UniProtKB-UniRule"/>
</dbReference>
<comment type="similarity">
    <text evidence="1">Belongs to the nanos family.</text>
</comment>
<protein>
    <recommendedName>
        <fullName evidence="3">Nanos-type domain-containing protein</fullName>
    </recommendedName>
</protein>
<dbReference type="InterPro" id="IPR024161">
    <property type="entry name" value="Znf_nanos-typ"/>
</dbReference>
<gene>
    <name evidence="4" type="ORF">PENTCL1PPCAC_5461</name>
</gene>
<dbReference type="GO" id="GO:0008270">
    <property type="term" value="F:zinc ion binding"/>
    <property type="evidence" value="ECO:0007669"/>
    <property type="project" value="UniProtKB-KW"/>
</dbReference>
<keyword evidence="1" id="KW-0694">RNA-binding</keyword>
<feature type="compositionally biased region" description="Low complexity" evidence="2">
    <location>
        <begin position="242"/>
        <end position="263"/>
    </location>
</feature>
<evidence type="ECO:0000313" key="4">
    <source>
        <dbReference type="EMBL" id="GMS83286.1"/>
    </source>
</evidence>
<name>A0AAV5SUS4_9BILA</name>
<dbReference type="EMBL" id="BTSX01000002">
    <property type="protein sequence ID" value="GMS83286.1"/>
    <property type="molecule type" value="Genomic_DNA"/>
</dbReference>
<keyword evidence="1" id="KW-0862">Zinc</keyword>
<organism evidence="4 5">
    <name type="scientific">Pristionchus entomophagus</name>
    <dbReference type="NCBI Taxonomy" id="358040"/>
    <lineage>
        <taxon>Eukaryota</taxon>
        <taxon>Metazoa</taxon>
        <taxon>Ecdysozoa</taxon>
        <taxon>Nematoda</taxon>
        <taxon>Chromadorea</taxon>
        <taxon>Rhabditida</taxon>
        <taxon>Rhabditina</taxon>
        <taxon>Diplogasteromorpha</taxon>
        <taxon>Diplogasteroidea</taxon>
        <taxon>Neodiplogasteridae</taxon>
        <taxon>Pristionchus</taxon>
    </lineage>
</organism>
<keyword evidence="1" id="KW-0863">Zinc-finger</keyword>
<feature type="domain" description="Nanos-type" evidence="3">
    <location>
        <begin position="264"/>
        <end position="310"/>
    </location>
</feature>
<dbReference type="GO" id="GO:0006417">
    <property type="term" value="P:regulation of translation"/>
    <property type="evidence" value="ECO:0007669"/>
    <property type="project" value="UniProtKB-UniRule"/>
</dbReference>
<keyword evidence="5" id="KW-1185">Reference proteome</keyword>
<dbReference type="PROSITE" id="PS51522">
    <property type="entry name" value="ZF_NANOS"/>
    <property type="match status" value="1"/>
</dbReference>
<evidence type="ECO:0000256" key="2">
    <source>
        <dbReference type="SAM" id="MobiDB-lite"/>
    </source>
</evidence>
<proteinExistence type="inferred from homology"/>
<comment type="caution">
    <text evidence="4">The sequence shown here is derived from an EMBL/GenBank/DDBJ whole genome shotgun (WGS) entry which is preliminary data.</text>
</comment>
<sequence length="330" mass="36158">MHGFGGHARQDDVSAELNQFTESRAQRVNARARADSIRLAEDASTASVSSWMEESCWSRASSHLQQSQQHPIFGSLFSPDLVTLNEYPSSPSEGDTSIRKSLRSPGAFGTNADWVGRHLDVAPPIAAPPPSQRPSIEFSTMLPPSSFPGAPYMAHVAPPRCAPFRQLQQAPQWLAPGLSLRELQIHDDVMCRRMPPAPLPPHLASLPPYALHQSQQHDSFAGRVRVPPAFRSSSVAVAGSTRRNSCSDHSNSSRGSSSSRGSVDCSYCRSVNEDPTGHTKHNCPVLAQLPPCRICGARGRYNHTESHCPNSEKTQLTFIPKTYRRRTHSI</sequence>
<dbReference type="InterPro" id="IPR038129">
    <property type="entry name" value="Nanos_sf"/>
</dbReference>
<dbReference type="AlphaFoldDB" id="A0AAV5SUS4"/>
<accession>A0AAV5SUS4</accession>
<feature type="region of interest" description="Disordered" evidence="2">
    <location>
        <begin position="233"/>
        <end position="263"/>
    </location>
</feature>
<evidence type="ECO:0000259" key="3">
    <source>
        <dbReference type="PROSITE" id="PS51522"/>
    </source>
</evidence>
<keyword evidence="1" id="KW-0810">Translation regulation</keyword>
<evidence type="ECO:0000256" key="1">
    <source>
        <dbReference type="PROSITE-ProRule" id="PRU00855"/>
    </source>
</evidence>
<dbReference type="Gene3D" id="4.10.60.30">
    <property type="entry name" value="Nanos, RNA-binding domain"/>
    <property type="match status" value="1"/>
</dbReference>
<dbReference type="Proteomes" id="UP001432027">
    <property type="component" value="Unassembled WGS sequence"/>
</dbReference>
<evidence type="ECO:0000313" key="5">
    <source>
        <dbReference type="Proteomes" id="UP001432027"/>
    </source>
</evidence>
<reference evidence="4" key="1">
    <citation type="submission" date="2023-10" db="EMBL/GenBank/DDBJ databases">
        <title>Genome assembly of Pristionchus species.</title>
        <authorList>
            <person name="Yoshida K."/>
            <person name="Sommer R.J."/>
        </authorList>
    </citation>
    <scope>NUCLEOTIDE SEQUENCE</scope>
    <source>
        <strain evidence="4">RS0144</strain>
    </source>
</reference>
<keyword evidence="1" id="KW-0479">Metal-binding</keyword>